<dbReference type="InterPro" id="IPR039690">
    <property type="entry name" value="SNRNP25"/>
</dbReference>
<dbReference type="AlphaFoldDB" id="A0A7M7LTE2"/>
<dbReference type="RefSeq" id="XP_011674407.1">
    <property type="nucleotide sequence ID" value="XM_011676105.2"/>
</dbReference>
<accession>A0A7M7LTE2</accession>
<reference evidence="4" key="1">
    <citation type="submission" date="2015-02" db="EMBL/GenBank/DDBJ databases">
        <title>Genome sequencing for Strongylocentrotus purpuratus.</title>
        <authorList>
            <person name="Murali S."/>
            <person name="Liu Y."/>
            <person name="Vee V."/>
            <person name="English A."/>
            <person name="Wang M."/>
            <person name="Skinner E."/>
            <person name="Han Y."/>
            <person name="Muzny D.M."/>
            <person name="Worley K.C."/>
            <person name="Gibbs R.A."/>
        </authorList>
    </citation>
    <scope>NUCLEOTIDE SEQUENCE</scope>
</reference>
<organism evidence="3 4">
    <name type="scientific">Strongylocentrotus purpuratus</name>
    <name type="common">Purple sea urchin</name>
    <dbReference type="NCBI Taxonomy" id="7668"/>
    <lineage>
        <taxon>Eukaryota</taxon>
        <taxon>Metazoa</taxon>
        <taxon>Echinodermata</taxon>
        <taxon>Eleutherozoa</taxon>
        <taxon>Echinozoa</taxon>
        <taxon>Echinoidea</taxon>
        <taxon>Euechinoidea</taxon>
        <taxon>Echinacea</taxon>
        <taxon>Camarodonta</taxon>
        <taxon>Echinidea</taxon>
        <taxon>Strongylocentrotidae</taxon>
        <taxon>Strongylocentrotus</taxon>
    </lineage>
</organism>
<feature type="region of interest" description="Disordered" evidence="1">
    <location>
        <begin position="1"/>
        <end position="25"/>
    </location>
</feature>
<evidence type="ECO:0000259" key="2">
    <source>
        <dbReference type="PROSITE" id="PS50053"/>
    </source>
</evidence>
<evidence type="ECO:0000313" key="4">
    <source>
        <dbReference type="Proteomes" id="UP000007110"/>
    </source>
</evidence>
<dbReference type="RefSeq" id="XP_030829605.1">
    <property type="nucleotide sequence ID" value="XM_030973745.1"/>
</dbReference>
<protein>
    <recommendedName>
        <fullName evidence="2">Ubiquitin-like domain-containing protein</fullName>
    </recommendedName>
</protein>
<feature type="compositionally biased region" description="Pro residues" evidence="1">
    <location>
        <begin position="8"/>
        <end position="17"/>
    </location>
</feature>
<dbReference type="InterPro" id="IPR000626">
    <property type="entry name" value="Ubiquitin-like_dom"/>
</dbReference>
<feature type="domain" description="Ubiquitin-like" evidence="2">
    <location>
        <begin position="72"/>
        <end position="163"/>
    </location>
</feature>
<dbReference type="OMA" id="HENQADQ"/>
<dbReference type="InterPro" id="IPR029071">
    <property type="entry name" value="Ubiquitin-like_domsf"/>
</dbReference>
<dbReference type="OrthoDB" id="72819at2759"/>
<dbReference type="GO" id="GO:0000398">
    <property type="term" value="P:mRNA splicing, via spliceosome"/>
    <property type="evidence" value="ECO:0007669"/>
    <property type="project" value="InterPro"/>
</dbReference>
<dbReference type="SUPFAM" id="SSF54236">
    <property type="entry name" value="Ubiquitin-like"/>
    <property type="match status" value="1"/>
</dbReference>
<dbReference type="PANTHER" id="PTHR14942">
    <property type="entry name" value="U11/U12 SMALL NUCLEAR RIBONUCLEOPROTEIN 25 KDA PROTEIN"/>
    <property type="match status" value="1"/>
</dbReference>
<dbReference type="FunCoup" id="A0A7M7LTE2">
    <property type="interactions" value="960"/>
</dbReference>
<dbReference type="InterPro" id="IPR040610">
    <property type="entry name" value="SNRNP25_ubiquitin"/>
</dbReference>
<sequence>MEENPQAIPLPPSPTSPRQPGTEEPLSHVDAMAIVRKELGEILDDPLLEDLPPDVCAEEVNLQIALEYGQAMTVIVRRAEGDVMPVVVMQTATVQDLKSAIKRYFELKQDREEIKKKISWRYVWRSYYLCFEGEKLTDDYKKIRDFGIRNRAEVTFAKRLHSKGGGY</sequence>
<reference evidence="3" key="2">
    <citation type="submission" date="2021-01" db="UniProtKB">
        <authorList>
            <consortium name="EnsemblMetazoa"/>
        </authorList>
    </citation>
    <scope>IDENTIFICATION</scope>
</reference>
<dbReference type="PANTHER" id="PTHR14942:SF0">
    <property type="entry name" value="U11_U12 SMALL NUCLEAR RIBONUCLEOPROTEIN 25 KDA PROTEIN"/>
    <property type="match status" value="1"/>
</dbReference>
<evidence type="ECO:0000313" key="3">
    <source>
        <dbReference type="EnsemblMetazoa" id="XP_011674407"/>
    </source>
</evidence>
<dbReference type="GO" id="GO:0005689">
    <property type="term" value="C:U12-type spliceosomal complex"/>
    <property type="evidence" value="ECO:0000318"/>
    <property type="project" value="GO_Central"/>
</dbReference>
<dbReference type="Pfam" id="PF18036">
    <property type="entry name" value="Ubiquitin_4"/>
    <property type="match status" value="1"/>
</dbReference>
<dbReference type="Proteomes" id="UP000007110">
    <property type="component" value="Unassembled WGS sequence"/>
</dbReference>
<dbReference type="GeneID" id="589523"/>
<name>A0A7M7LTE2_STRPU</name>
<dbReference type="PROSITE" id="PS50053">
    <property type="entry name" value="UBIQUITIN_2"/>
    <property type="match status" value="1"/>
</dbReference>
<evidence type="ECO:0000256" key="1">
    <source>
        <dbReference type="SAM" id="MobiDB-lite"/>
    </source>
</evidence>
<dbReference type="InParanoid" id="A0A7M7LTE2"/>
<dbReference type="KEGG" id="spu:589523"/>
<dbReference type="EnsemblMetazoa" id="XM_011676105">
    <property type="protein sequence ID" value="XP_011674407"/>
    <property type="gene ID" value="LOC589523"/>
</dbReference>
<dbReference type="CDD" id="cd17058">
    <property type="entry name" value="Ubl_SNRNP25"/>
    <property type="match status" value="1"/>
</dbReference>
<dbReference type="EnsemblMetazoa" id="XM_030973745">
    <property type="protein sequence ID" value="XP_030829605"/>
    <property type="gene ID" value="LOC589523"/>
</dbReference>
<dbReference type="Gene3D" id="3.10.20.90">
    <property type="entry name" value="Phosphatidylinositol 3-kinase Catalytic Subunit, Chain A, domain 1"/>
    <property type="match status" value="1"/>
</dbReference>
<keyword evidence="4" id="KW-1185">Reference proteome</keyword>
<proteinExistence type="predicted"/>